<dbReference type="KEGG" id="psoj:PHYSODRAFT_406823"/>
<dbReference type="InterPro" id="IPR001245">
    <property type="entry name" value="Ser-Thr/Tyr_kinase_cat_dom"/>
</dbReference>
<accession>G4ZCW6</accession>
<dbReference type="STRING" id="1094619.G4ZCW6"/>
<dbReference type="SMR" id="G4ZCW6"/>
<dbReference type="InterPro" id="IPR000719">
    <property type="entry name" value="Prot_kinase_dom"/>
</dbReference>
<dbReference type="PANTHER" id="PTHR44329">
    <property type="entry name" value="SERINE/THREONINE-PROTEIN KINASE TNNI3K-RELATED"/>
    <property type="match status" value="1"/>
</dbReference>
<gene>
    <name evidence="2" type="ORF">PHYSODRAFT_406823</name>
</gene>
<dbReference type="InParanoid" id="G4ZCW6"/>
<evidence type="ECO:0000259" key="1">
    <source>
        <dbReference type="PROSITE" id="PS50011"/>
    </source>
</evidence>
<evidence type="ECO:0000313" key="2">
    <source>
        <dbReference type="EMBL" id="EGZ18324.1"/>
    </source>
</evidence>
<keyword evidence="3" id="KW-1185">Reference proteome</keyword>
<feature type="domain" description="Protein kinase" evidence="1">
    <location>
        <begin position="10"/>
        <end position="122"/>
    </location>
</feature>
<sequence length="122" mass="13916">PWFMSSDELKFEKEAFARSSFASVYRGVWGTGTRVVVKRFLNDDLVADERAKQQIEKEINLWHKFNNPNVIRMFGASYVSSPALVVCVCEDATNGDLCSYLARSDSNKQHMWRLLHQAALGL</sequence>
<dbReference type="Pfam" id="PF07714">
    <property type="entry name" value="PK_Tyr_Ser-Thr"/>
    <property type="match status" value="1"/>
</dbReference>
<feature type="non-terminal residue" evidence="2">
    <location>
        <position position="1"/>
    </location>
</feature>
<dbReference type="Proteomes" id="UP000002640">
    <property type="component" value="Unassembled WGS sequence"/>
</dbReference>
<dbReference type="InterPro" id="IPR011009">
    <property type="entry name" value="Kinase-like_dom_sf"/>
</dbReference>
<dbReference type="GeneID" id="20651485"/>
<protein>
    <recommendedName>
        <fullName evidence="1">Protein kinase domain-containing protein</fullName>
    </recommendedName>
</protein>
<dbReference type="InterPro" id="IPR051681">
    <property type="entry name" value="Ser/Thr_Kinases-Pseudokinases"/>
</dbReference>
<dbReference type="Gene3D" id="1.10.510.10">
    <property type="entry name" value="Transferase(Phosphotransferase) domain 1"/>
    <property type="match status" value="1"/>
</dbReference>
<organism evidence="2 3">
    <name type="scientific">Phytophthora sojae (strain P6497)</name>
    <name type="common">Soybean stem and root rot agent</name>
    <name type="synonym">Phytophthora megasperma f. sp. glycines</name>
    <dbReference type="NCBI Taxonomy" id="1094619"/>
    <lineage>
        <taxon>Eukaryota</taxon>
        <taxon>Sar</taxon>
        <taxon>Stramenopiles</taxon>
        <taxon>Oomycota</taxon>
        <taxon>Peronosporomycetes</taxon>
        <taxon>Peronosporales</taxon>
        <taxon>Peronosporaceae</taxon>
        <taxon>Phytophthora</taxon>
    </lineage>
</organism>
<dbReference type="GO" id="GO:0004674">
    <property type="term" value="F:protein serine/threonine kinase activity"/>
    <property type="evidence" value="ECO:0007669"/>
    <property type="project" value="TreeGrafter"/>
</dbReference>
<dbReference type="AlphaFoldDB" id="G4ZCW6"/>
<dbReference type="EMBL" id="JH159154">
    <property type="protein sequence ID" value="EGZ18324.1"/>
    <property type="molecule type" value="Genomic_DNA"/>
</dbReference>
<evidence type="ECO:0000313" key="3">
    <source>
        <dbReference type="Proteomes" id="UP000002640"/>
    </source>
</evidence>
<reference evidence="2 3" key="1">
    <citation type="journal article" date="2006" name="Science">
        <title>Phytophthora genome sequences uncover evolutionary origins and mechanisms of pathogenesis.</title>
        <authorList>
            <person name="Tyler B.M."/>
            <person name="Tripathy S."/>
            <person name="Zhang X."/>
            <person name="Dehal P."/>
            <person name="Jiang R.H."/>
            <person name="Aerts A."/>
            <person name="Arredondo F.D."/>
            <person name="Baxter L."/>
            <person name="Bensasson D."/>
            <person name="Beynon J.L."/>
            <person name="Chapman J."/>
            <person name="Damasceno C.M."/>
            <person name="Dorrance A.E."/>
            <person name="Dou D."/>
            <person name="Dickerman A.W."/>
            <person name="Dubchak I.L."/>
            <person name="Garbelotto M."/>
            <person name="Gijzen M."/>
            <person name="Gordon S.G."/>
            <person name="Govers F."/>
            <person name="Grunwald N.J."/>
            <person name="Huang W."/>
            <person name="Ivors K.L."/>
            <person name="Jones R.W."/>
            <person name="Kamoun S."/>
            <person name="Krampis K."/>
            <person name="Lamour K.H."/>
            <person name="Lee M.K."/>
            <person name="McDonald W.H."/>
            <person name="Medina M."/>
            <person name="Meijer H.J."/>
            <person name="Nordberg E.K."/>
            <person name="Maclean D.J."/>
            <person name="Ospina-Giraldo M.D."/>
            <person name="Morris P.F."/>
            <person name="Phuntumart V."/>
            <person name="Putnam N.H."/>
            <person name="Rash S."/>
            <person name="Rose J.K."/>
            <person name="Sakihama Y."/>
            <person name="Salamov A.A."/>
            <person name="Savidor A."/>
            <person name="Scheuring C.F."/>
            <person name="Smith B.M."/>
            <person name="Sobral B.W."/>
            <person name="Terry A."/>
            <person name="Torto-Alalibo T.A."/>
            <person name="Win J."/>
            <person name="Xu Z."/>
            <person name="Zhang H."/>
            <person name="Grigoriev I.V."/>
            <person name="Rokhsar D.S."/>
            <person name="Boore J.L."/>
        </authorList>
    </citation>
    <scope>NUCLEOTIDE SEQUENCE [LARGE SCALE GENOMIC DNA]</scope>
    <source>
        <strain evidence="2 3">P6497</strain>
    </source>
</reference>
<name>G4ZCW6_PHYSP</name>
<feature type="non-terminal residue" evidence="2">
    <location>
        <position position="122"/>
    </location>
</feature>
<dbReference type="PROSITE" id="PS50011">
    <property type="entry name" value="PROTEIN_KINASE_DOM"/>
    <property type="match status" value="1"/>
</dbReference>
<dbReference type="RefSeq" id="XP_009527382.1">
    <property type="nucleotide sequence ID" value="XM_009529087.1"/>
</dbReference>
<dbReference type="SUPFAM" id="SSF56112">
    <property type="entry name" value="Protein kinase-like (PK-like)"/>
    <property type="match status" value="1"/>
</dbReference>
<proteinExistence type="predicted"/>
<dbReference type="PANTHER" id="PTHR44329:SF214">
    <property type="entry name" value="PROTEIN KINASE DOMAIN-CONTAINING PROTEIN"/>
    <property type="match status" value="1"/>
</dbReference>
<dbReference type="GO" id="GO:0005524">
    <property type="term" value="F:ATP binding"/>
    <property type="evidence" value="ECO:0007669"/>
    <property type="project" value="InterPro"/>
</dbReference>